<name>A0AAW0EQA7_9TRYP</name>
<evidence type="ECO:0000313" key="2">
    <source>
        <dbReference type="EMBL" id="KAK7195885.1"/>
    </source>
</evidence>
<dbReference type="PANTHER" id="PTHR10504">
    <property type="entry name" value="BACTERICIDAL PERMEABILITY-INCREASING BPI PROTEIN-RELATED"/>
    <property type="match status" value="1"/>
</dbReference>
<reference evidence="2 3" key="1">
    <citation type="journal article" date="2021" name="MBio">
        <title>A New Model Trypanosomatid, Novymonas esmeraldas: Genomic Perception of Its 'Candidatus Pandoraea novymonadis' Endosymbiont.</title>
        <authorList>
            <person name="Zakharova A."/>
            <person name="Saura A."/>
            <person name="Butenko A."/>
            <person name="Podesvova L."/>
            <person name="Warmusova S."/>
            <person name="Kostygov A.Y."/>
            <person name="Nenarokova A."/>
            <person name="Lukes J."/>
            <person name="Opperdoes F.R."/>
            <person name="Yurchenko V."/>
        </authorList>
    </citation>
    <scope>NUCLEOTIDE SEQUENCE [LARGE SCALE GENOMIC DNA]</scope>
    <source>
        <strain evidence="2 3">E262AT.01</strain>
    </source>
</reference>
<keyword evidence="1" id="KW-0472">Membrane</keyword>
<dbReference type="InterPro" id="IPR017943">
    <property type="entry name" value="Bactericidal_perm-incr_a/b_dom"/>
</dbReference>
<feature type="transmembrane region" description="Helical" evidence="1">
    <location>
        <begin position="9"/>
        <end position="27"/>
    </location>
</feature>
<gene>
    <name evidence="2" type="ORF">NESM_000521100</name>
</gene>
<dbReference type="EMBL" id="JAECZO010000064">
    <property type="protein sequence ID" value="KAK7195885.1"/>
    <property type="molecule type" value="Genomic_DNA"/>
</dbReference>
<dbReference type="Proteomes" id="UP001430356">
    <property type="component" value="Unassembled WGS sequence"/>
</dbReference>
<protein>
    <submittedName>
        <fullName evidence="2">Expression site-associated protein 5 (ESAG5)</fullName>
    </submittedName>
</protein>
<dbReference type="GO" id="GO:0008289">
    <property type="term" value="F:lipid binding"/>
    <property type="evidence" value="ECO:0007669"/>
    <property type="project" value="InterPro"/>
</dbReference>
<dbReference type="SUPFAM" id="SSF55394">
    <property type="entry name" value="Bactericidal permeability-increasing protein, BPI"/>
    <property type="match status" value="1"/>
</dbReference>
<dbReference type="Gene3D" id="3.15.20.10">
    <property type="entry name" value="Bactericidal permeability-increasing protein, domain 2"/>
    <property type="match status" value="1"/>
</dbReference>
<organism evidence="2 3">
    <name type="scientific">Novymonas esmeraldas</name>
    <dbReference type="NCBI Taxonomy" id="1808958"/>
    <lineage>
        <taxon>Eukaryota</taxon>
        <taxon>Discoba</taxon>
        <taxon>Euglenozoa</taxon>
        <taxon>Kinetoplastea</taxon>
        <taxon>Metakinetoplastina</taxon>
        <taxon>Trypanosomatida</taxon>
        <taxon>Trypanosomatidae</taxon>
        <taxon>Novymonas</taxon>
    </lineage>
</organism>
<dbReference type="PANTHER" id="PTHR10504:SF131">
    <property type="entry name" value="BPI2 DOMAIN-CONTAINING PROTEIN"/>
    <property type="match status" value="1"/>
</dbReference>
<evidence type="ECO:0000313" key="3">
    <source>
        <dbReference type="Proteomes" id="UP001430356"/>
    </source>
</evidence>
<accession>A0AAW0EQA7</accession>
<proteinExistence type="predicted"/>
<comment type="caution">
    <text evidence="2">The sequence shown here is derived from an EMBL/GenBank/DDBJ whole genome shotgun (WGS) entry which is preliminary data.</text>
</comment>
<dbReference type="InterPro" id="IPR032942">
    <property type="entry name" value="BPI/LBP/Plunc"/>
</dbReference>
<evidence type="ECO:0000256" key="1">
    <source>
        <dbReference type="SAM" id="Phobius"/>
    </source>
</evidence>
<dbReference type="Gene3D" id="3.15.10.10">
    <property type="entry name" value="Bactericidal permeability-increasing protein, domain 1"/>
    <property type="match status" value="1"/>
</dbReference>
<sequence length="528" mass="58304">MLRRQRRALFWCVISICYLTWLGYRLWPERRQSPPRYERDAGPRCLPANVSVAVSATVVNAAIQAVAIPWIQDDNNVLVVPEQQLDHVWVDTMVLQHFRLESLIVNTGLPDAQSMTLHAARFGLEVKKSRFVFQYLGIKCYGNFWATLNETNATAVLGLTLVPEGHWNATVSQLMVHWGVLDIHHELDSKACGIAQRIVEVFTGELDTFIAAKVKSKLDEDAPAKIAEGMNNKFASSSFRVITPPVMTEERVAVTIDANPVSFGCEVAAAAQTVPEFVPRDVAVHTSAASVNNFLLNAVQAQALQVQERLPSYMNTSLFINVVPELYHACPDCPLYTLVQLANAPVVETPERGRVSVSVENVLVGLYVEANSRKSAAALAAHLWAKSATAISFFYDDVNRSFVTQWHRGIYRDMNTFPVLALLVEARSGIRNLDTVGGRAISYEVLPVQVAMSVMASNVGRIDTDELAYAVETVWNDVGVPLVNLASPLRLPFFLRKAALDVGPMDIDSGFNVGIKDVLSFMKSVGFM</sequence>
<keyword evidence="1" id="KW-0812">Transmembrane</keyword>
<dbReference type="AlphaFoldDB" id="A0AAW0EQA7"/>
<keyword evidence="3" id="KW-1185">Reference proteome</keyword>
<keyword evidence="1" id="KW-1133">Transmembrane helix</keyword>